<reference evidence="2 3" key="1">
    <citation type="submission" date="2017-01" db="EMBL/GenBank/DDBJ databases">
        <title>Genome analysis of Paenibacillus selenitrireducens ES3-24.</title>
        <authorList>
            <person name="Xu D."/>
            <person name="Yao R."/>
            <person name="Zheng S."/>
        </authorList>
    </citation>
    <scope>NUCLEOTIDE SEQUENCE [LARGE SCALE GENOMIC DNA]</scope>
    <source>
        <strain evidence="2 3">ES3-24</strain>
    </source>
</reference>
<feature type="domain" description="VOC" evidence="1">
    <location>
        <begin position="4"/>
        <end position="104"/>
    </location>
</feature>
<dbReference type="Gene3D" id="3.10.180.10">
    <property type="entry name" value="2,3-Dihydroxybiphenyl 1,2-Dioxygenase, domain 1"/>
    <property type="match status" value="1"/>
</dbReference>
<dbReference type="Pfam" id="PF00903">
    <property type="entry name" value="Glyoxalase"/>
    <property type="match status" value="1"/>
</dbReference>
<comment type="caution">
    <text evidence="2">The sequence shown here is derived from an EMBL/GenBank/DDBJ whole genome shotgun (WGS) entry which is preliminary data.</text>
</comment>
<evidence type="ECO:0000313" key="2">
    <source>
        <dbReference type="EMBL" id="OPA81239.1"/>
    </source>
</evidence>
<evidence type="ECO:0000313" key="3">
    <source>
        <dbReference type="Proteomes" id="UP000190188"/>
    </source>
</evidence>
<name>A0A1T2XMZ3_9BACL</name>
<dbReference type="OrthoDB" id="375220at2"/>
<dbReference type="PROSITE" id="PS51819">
    <property type="entry name" value="VOC"/>
    <property type="match status" value="1"/>
</dbReference>
<keyword evidence="3" id="KW-1185">Reference proteome</keyword>
<dbReference type="InterPro" id="IPR004360">
    <property type="entry name" value="Glyas_Fos-R_dOase_dom"/>
</dbReference>
<proteinExistence type="predicted"/>
<dbReference type="Proteomes" id="UP000190188">
    <property type="component" value="Unassembled WGS sequence"/>
</dbReference>
<dbReference type="InterPro" id="IPR029068">
    <property type="entry name" value="Glyas_Bleomycin-R_OHBP_Dase"/>
</dbReference>
<dbReference type="RefSeq" id="WP_078496971.1">
    <property type="nucleotide sequence ID" value="NZ_MSZX01000001.1"/>
</dbReference>
<gene>
    <name evidence="2" type="ORF">BVG16_02650</name>
</gene>
<dbReference type="STRING" id="1324314.BVG16_02650"/>
<organism evidence="2 3">
    <name type="scientific">Paenibacillus selenitireducens</name>
    <dbReference type="NCBI Taxonomy" id="1324314"/>
    <lineage>
        <taxon>Bacteria</taxon>
        <taxon>Bacillati</taxon>
        <taxon>Bacillota</taxon>
        <taxon>Bacilli</taxon>
        <taxon>Bacillales</taxon>
        <taxon>Paenibacillaceae</taxon>
        <taxon>Paenibacillus</taxon>
    </lineage>
</organism>
<dbReference type="SUPFAM" id="SSF54593">
    <property type="entry name" value="Glyoxalase/Bleomycin resistance protein/Dihydroxybiphenyl dioxygenase"/>
    <property type="match status" value="1"/>
</dbReference>
<evidence type="ECO:0000259" key="1">
    <source>
        <dbReference type="PROSITE" id="PS51819"/>
    </source>
</evidence>
<accession>A0A1T2XMZ3</accession>
<protein>
    <recommendedName>
        <fullName evidence="1">VOC domain-containing protein</fullName>
    </recommendedName>
</protein>
<dbReference type="EMBL" id="MSZX01000001">
    <property type="protein sequence ID" value="OPA81239.1"/>
    <property type="molecule type" value="Genomic_DNA"/>
</dbReference>
<dbReference type="InterPro" id="IPR037523">
    <property type="entry name" value="VOC_core"/>
</dbReference>
<dbReference type="AlphaFoldDB" id="A0A1T2XMZ3"/>
<sequence>MIEGLYEAHLPVRNLAVSIAFYNRLGLKLAWQDEDSVYFWIVEGESWIGLWEGKEMETPYHPALRHFAFRTTYDKIKQSVTWLNSLGIQERWPLSVDFTWEDFE</sequence>
<dbReference type="CDD" id="cd06587">
    <property type="entry name" value="VOC"/>
    <property type="match status" value="1"/>
</dbReference>